<dbReference type="InterPro" id="IPR051814">
    <property type="entry name" value="NAD(P)H-dep_FMN_reductase"/>
</dbReference>
<dbReference type="EMBL" id="JBHTEF010000001">
    <property type="protein sequence ID" value="MFC7579960.1"/>
    <property type="molecule type" value="Genomic_DNA"/>
</dbReference>
<dbReference type="PANTHER" id="PTHR43408:SF2">
    <property type="entry name" value="FMN REDUCTASE (NADPH)"/>
    <property type="match status" value="1"/>
</dbReference>
<dbReference type="InterPro" id="IPR029039">
    <property type="entry name" value="Flavoprotein-like_sf"/>
</dbReference>
<proteinExistence type="predicted"/>
<evidence type="ECO:0000256" key="2">
    <source>
        <dbReference type="ARBA" id="ARBA00022643"/>
    </source>
</evidence>
<reference evidence="6" key="1">
    <citation type="journal article" date="2019" name="Int. J. Syst. Evol. Microbiol.">
        <title>The Global Catalogue of Microorganisms (GCM) 10K type strain sequencing project: providing services to taxonomists for standard genome sequencing and annotation.</title>
        <authorList>
            <consortium name="The Broad Institute Genomics Platform"/>
            <consortium name="The Broad Institute Genome Sequencing Center for Infectious Disease"/>
            <person name="Wu L."/>
            <person name="Ma J."/>
        </authorList>
    </citation>
    <scope>NUCLEOTIDE SEQUENCE [LARGE SCALE GENOMIC DNA]</scope>
    <source>
        <strain evidence="6">CCUG 56698</strain>
    </source>
</reference>
<keyword evidence="1" id="KW-0285">Flavoprotein</keyword>
<gene>
    <name evidence="5" type="ORF">ACFQWG_01800</name>
</gene>
<organism evidence="5 6">
    <name type="scientific">Schaalia naturae</name>
    <dbReference type="NCBI Taxonomy" id="635203"/>
    <lineage>
        <taxon>Bacteria</taxon>
        <taxon>Bacillati</taxon>
        <taxon>Actinomycetota</taxon>
        <taxon>Actinomycetes</taxon>
        <taxon>Actinomycetales</taxon>
        <taxon>Actinomycetaceae</taxon>
        <taxon>Schaalia</taxon>
    </lineage>
</organism>
<dbReference type="Pfam" id="PF03358">
    <property type="entry name" value="FMN_red"/>
    <property type="match status" value="1"/>
</dbReference>
<feature type="domain" description="NADPH-dependent FMN reductase-like" evidence="4">
    <location>
        <begin position="7"/>
        <end position="151"/>
    </location>
</feature>
<protein>
    <submittedName>
        <fullName evidence="5">NAD(P)H-dependent oxidoreductase</fullName>
    </submittedName>
</protein>
<dbReference type="Gene3D" id="3.40.50.360">
    <property type="match status" value="1"/>
</dbReference>
<evidence type="ECO:0000256" key="1">
    <source>
        <dbReference type="ARBA" id="ARBA00022630"/>
    </source>
</evidence>
<evidence type="ECO:0000313" key="6">
    <source>
        <dbReference type="Proteomes" id="UP001596527"/>
    </source>
</evidence>
<evidence type="ECO:0000259" key="4">
    <source>
        <dbReference type="Pfam" id="PF03358"/>
    </source>
</evidence>
<keyword evidence="3" id="KW-0560">Oxidoreductase</keyword>
<evidence type="ECO:0000256" key="3">
    <source>
        <dbReference type="ARBA" id="ARBA00023002"/>
    </source>
</evidence>
<dbReference type="SUPFAM" id="SSF52218">
    <property type="entry name" value="Flavoproteins"/>
    <property type="match status" value="1"/>
</dbReference>
<keyword evidence="2" id="KW-0288">FMN</keyword>
<comment type="caution">
    <text evidence="5">The sequence shown here is derived from an EMBL/GenBank/DDBJ whole genome shotgun (WGS) entry which is preliminary data.</text>
</comment>
<keyword evidence="6" id="KW-1185">Reference proteome</keyword>
<dbReference type="Proteomes" id="UP001596527">
    <property type="component" value="Unassembled WGS sequence"/>
</dbReference>
<evidence type="ECO:0000313" key="5">
    <source>
        <dbReference type="EMBL" id="MFC7579960.1"/>
    </source>
</evidence>
<dbReference type="PANTHER" id="PTHR43408">
    <property type="entry name" value="FMN REDUCTASE (NADPH)"/>
    <property type="match status" value="1"/>
</dbReference>
<dbReference type="RefSeq" id="WP_380971565.1">
    <property type="nucleotide sequence ID" value="NZ_JBHTEF010000001.1"/>
</dbReference>
<sequence length="183" mass="19692">MSPTSLRVVLLNGSPSQDSKSAALGQAVVDDVSERWPIVLTRVDVYRIGTDLTSARTRDEAGAGALRALEAVEAADLLIVATPVFRGSYPGIFKHFADLLDQYGVAGTPTLLTATGGSERHCLVIDHELRPLFAFLQAFVAPSGIYLSSDAFDGTTILDPHARTRIHVAVDDLVPLLERRLRA</sequence>
<dbReference type="InterPro" id="IPR005025">
    <property type="entry name" value="FMN_Rdtase-like_dom"/>
</dbReference>
<name>A0ABW2SJC6_9ACTO</name>
<accession>A0ABW2SJC6</accession>